<dbReference type="Proteomes" id="UP000193487">
    <property type="component" value="Unassembled WGS sequence"/>
</dbReference>
<dbReference type="RefSeq" id="WP_085241237.1">
    <property type="nucleotide sequence ID" value="NZ_LQPE01000083.1"/>
</dbReference>
<feature type="region of interest" description="Disordered" evidence="1">
    <location>
        <begin position="68"/>
        <end position="102"/>
    </location>
</feature>
<dbReference type="EMBL" id="LQPE01000083">
    <property type="protein sequence ID" value="ORW05695.1"/>
    <property type="molecule type" value="Genomic_DNA"/>
</dbReference>
<proteinExistence type="predicted"/>
<feature type="compositionally biased region" description="Acidic residues" evidence="1">
    <location>
        <begin position="218"/>
        <end position="234"/>
    </location>
</feature>
<comment type="caution">
    <text evidence="2">The sequence shown here is derived from an EMBL/GenBank/DDBJ whole genome shotgun (WGS) entry which is preliminary data.</text>
</comment>
<evidence type="ECO:0000313" key="2">
    <source>
        <dbReference type="EMBL" id="ORW05695.1"/>
    </source>
</evidence>
<dbReference type="AlphaFoldDB" id="A0A1X1Y3N2"/>
<dbReference type="OrthoDB" id="4772340at2"/>
<evidence type="ECO:0000313" key="3">
    <source>
        <dbReference type="Proteomes" id="UP000193487"/>
    </source>
</evidence>
<keyword evidence="3" id="KW-1185">Reference proteome</keyword>
<evidence type="ECO:0000256" key="1">
    <source>
        <dbReference type="SAM" id="MobiDB-lite"/>
    </source>
</evidence>
<feature type="region of interest" description="Disordered" evidence="1">
    <location>
        <begin position="209"/>
        <end position="247"/>
    </location>
</feature>
<sequence length="247" mass="26561">MAVPKDLLTELVTQHGVAWAKLLGEVEVAFDKTLAAWAPVCPDPMRIPGGTLCSDVRTRVLLMNGIDARSRFDDPPRTPPKGASCGPGSTLKMTSGPSSSVRLGDTKKVAWARLRHLTPQEAEDIGALTPQPIPATQPGKQMAFDAAEMESEPQVMGPPGIGDQYEFIAYWWESPGRLSVAGAILAMVADIDTKDERIVEFVELPPAIRPKTAAEMAAPDDSDDEDVRDFEDLLPPESPSETGDSEA</sequence>
<accession>A0A1X1Y3N2</accession>
<protein>
    <submittedName>
        <fullName evidence="2">Uncharacterized protein</fullName>
    </submittedName>
</protein>
<feature type="compositionally biased region" description="Polar residues" evidence="1">
    <location>
        <begin position="91"/>
        <end position="101"/>
    </location>
</feature>
<organism evidence="2 3">
    <name type="scientific">Mycobacterium kyorinense</name>
    <dbReference type="NCBI Taxonomy" id="487514"/>
    <lineage>
        <taxon>Bacteria</taxon>
        <taxon>Bacillati</taxon>
        <taxon>Actinomycetota</taxon>
        <taxon>Actinomycetes</taxon>
        <taxon>Mycobacteriales</taxon>
        <taxon>Mycobacteriaceae</taxon>
        <taxon>Mycobacterium</taxon>
    </lineage>
</organism>
<name>A0A1X1Y3N2_9MYCO</name>
<reference evidence="2 3" key="1">
    <citation type="submission" date="2016-01" db="EMBL/GenBank/DDBJ databases">
        <title>The new phylogeny of the genus Mycobacterium.</title>
        <authorList>
            <person name="Tarcisio F."/>
            <person name="Conor M."/>
            <person name="Antonella G."/>
            <person name="Elisabetta G."/>
            <person name="Giulia F.S."/>
            <person name="Sara T."/>
            <person name="Anna F."/>
            <person name="Clotilde B."/>
            <person name="Roberto B."/>
            <person name="Veronica D.S."/>
            <person name="Fabio R."/>
            <person name="Monica P."/>
            <person name="Olivier J."/>
            <person name="Enrico T."/>
            <person name="Nicola S."/>
        </authorList>
    </citation>
    <scope>NUCLEOTIDE SEQUENCE [LARGE SCALE GENOMIC DNA]</scope>
    <source>
        <strain evidence="2 3">DSM 45166</strain>
    </source>
</reference>
<gene>
    <name evidence="2" type="ORF">AWC14_26685</name>
</gene>